<comment type="caution">
    <text evidence="2">The sequence shown here is derived from an EMBL/GenBank/DDBJ whole genome shotgun (WGS) entry which is preliminary data.</text>
</comment>
<evidence type="ECO:0000313" key="2">
    <source>
        <dbReference type="EMBL" id="MPM30142.1"/>
    </source>
</evidence>
<dbReference type="Gene3D" id="1.20.1500.10">
    <property type="entry name" value="YheA/YmcA-like"/>
    <property type="match status" value="1"/>
</dbReference>
<gene>
    <name evidence="2" type="ORF">SDC9_76687</name>
</gene>
<dbReference type="Pfam" id="PF06133">
    <property type="entry name" value="Com_YlbF"/>
    <property type="match status" value="1"/>
</dbReference>
<dbReference type="EMBL" id="VSSQ01005709">
    <property type="protein sequence ID" value="MPM30142.1"/>
    <property type="molecule type" value="Genomic_DNA"/>
</dbReference>
<evidence type="ECO:0008006" key="3">
    <source>
        <dbReference type="Google" id="ProtNLM"/>
    </source>
</evidence>
<name>A0A644YND6_9ZZZZ</name>
<protein>
    <recommendedName>
        <fullName evidence="3">Cell fate regulator YlbF, YheA/YmcA/DUF963 family (Controls sporulation, competence, biofilm development)</fullName>
    </recommendedName>
</protein>
<keyword evidence="1" id="KW-0175">Coiled coil</keyword>
<dbReference type="InterPro" id="IPR023378">
    <property type="entry name" value="YheA/YmcA-like_dom_sf"/>
</dbReference>
<feature type="coiled-coil region" evidence="1">
    <location>
        <begin position="17"/>
        <end position="51"/>
    </location>
</feature>
<dbReference type="SUPFAM" id="SSF158622">
    <property type="entry name" value="YheA/YmcA-like"/>
    <property type="match status" value="1"/>
</dbReference>
<reference evidence="2" key="1">
    <citation type="submission" date="2019-08" db="EMBL/GenBank/DDBJ databases">
        <authorList>
            <person name="Kucharzyk K."/>
            <person name="Murdoch R.W."/>
            <person name="Higgins S."/>
            <person name="Loffler F."/>
        </authorList>
    </citation>
    <scope>NUCLEOTIDE SEQUENCE</scope>
</reference>
<dbReference type="InterPro" id="IPR010368">
    <property type="entry name" value="Com_YlbF"/>
</dbReference>
<sequence>MGLALANSAEFIRMKNAQNTVEQNEGINAALTELREKRERLVNILAEEETDNLEALRLTNDIDRLEGQLQDNPLFLELLEAQAAFSTVLRTINDEINACIGGETSESASCEGDCGSCGGCKH</sequence>
<proteinExistence type="predicted"/>
<accession>A0A644YND6</accession>
<evidence type="ECO:0000256" key="1">
    <source>
        <dbReference type="SAM" id="Coils"/>
    </source>
</evidence>
<dbReference type="AlphaFoldDB" id="A0A644YND6"/>
<organism evidence="2">
    <name type="scientific">bioreactor metagenome</name>
    <dbReference type="NCBI Taxonomy" id="1076179"/>
    <lineage>
        <taxon>unclassified sequences</taxon>
        <taxon>metagenomes</taxon>
        <taxon>ecological metagenomes</taxon>
    </lineage>
</organism>